<dbReference type="EMBL" id="BNAP01000003">
    <property type="protein sequence ID" value="GHG85443.1"/>
    <property type="molecule type" value="Genomic_DNA"/>
</dbReference>
<dbReference type="AlphaFoldDB" id="A0A8J3H6V2"/>
<dbReference type="RefSeq" id="WP_051312139.1">
    <property type="nucleotide sequence ID" value="NZ_BNAP01000003.1"/>
</dbReference>
<gene>
    <name evidence="1" type="ORF">GCM10010961_12500</name>
</gene>
<evidence type="ECO:0008006" key="3">
    <source>
        <dbReference type="Google" id="ProtNLM"/>
    </source>
</evidence>
<organism evidence="1 2">
    <name type="scientific">Pseudodonghicola xiamenensis</name>
    <dbReference type="NCBI Taxonomy" id="337702"/>
    <lineage>
        <taxon>Bacteria</taxon>
        <taxon>Pseudomonadati</taxon>
        <taxon>Pseudomonadota</taxon>
        <taxon>Alphaproteobacteria</taxon>
        <taxon>Rhodobacterales</taxon>
        <taxon>Paracoccaceae</taxon>
        <taxon>Pseudodonghicola</taxon>
    </lineage>
</organism>
<accession>A0A8J3H6V2</accession>
<protein>
    <recommendedName>
        <fullName evidence="3">FlgN protein</fullName>
    </recommendedName>
</protein>
<name>A0A8J3H6V2_9RHOB</name>
<comment type="caution">
    <text evidence="1">The sequence shown here is derived from an EMBL/GenBank/DDBJ whole genome shotgun (WGS) entry which is preliminary data.</text>
</comment>
<sequence>MREPRKFRIGQRAEARRAANDAGSRVLTVEDEANIEAFTLKVVEAIELLNEEIAAIRAGRLQRVGELFEPKSALLKWLELRVPLVEPFLAGEVAQQHGLPAKLTELQQVVSEDGALLQRMARAAGSIVREIKKATERSGLNGLYGKSGQKIAAQPGGRLRIDREF</sequence>
<evidence type="ECO:0000313" key="1">
    <source>
        <dbReference type="EMBL" id="GHG85443.1"/>
    </source>
</evidence>
<dbReference type="Proteomes" id="UP000611500">
    <property type="component" value="Unassembled WGS sequence"/>
</dbReference>
<evidence type="ECO:0000313" key="2">
    <source>
        <dbReference type="Proteomes" id="UP000611500"/>
    </source>
</evidence>
<reference evidence="1" key="2">
    <citation type="submission" date="2020-09" db="EMBL/GenBank/DDBJ databases">
        <authorList>
            <person name="Sun Q."/>
            <person name="Zhou Y."/>
        </authorList>
    </citation>
    <scope>NUCLEOTIDE SEQUENCE</scope>
    <source>
        <strain evidence="1">CGMCC 1.7081</strain>
    </source>
</reference>
<keyword evidence="2" id="KW-1185">Reference proteome</keyword>
<reference evidence="1" key="1">
    <citation type="journal article" date="2014" name="Int. J. Syst. Evol. Microbiol.">
        <title>Complete genome sequence of Corynebacterium casei LMG S-19264T (=DSM 44701T), isolated from a smear-ripened cheese.</title>
        <authorList>
            <consortium name="US DOE Joint Genome Institute (JGI-PGF)"/>
            <person name="Walter F."/>
            <person name="Albersmeier A."/>
            <person name="Kalinowski J."/>
            <person name="Ruckert C."/>
        </authorList>
    </citation>
    <scope>NUCLEOTIDE SEQUENCE</scope>
    <source>
        <strain evidence="1">CGMCC 1.7081</strain>
    </source>
</reference>
<proteinExistence type="predicted"/>